<dbReference type="PROSITE" id="PS50067">
    <property type="entry name" value="KINESIN_MOTOR_2"/>
    <property type="match status" value="1"/>
</dbReference>
<evidence type="ECO:0000256" key="10">
    <source>
        <dbReference type="ARBA" id="ARBA00023212"/>
    </source>
</evidence>
<sequence>MPIAISTQLAVGISVDIQRSDGRVHSAVISGVNEQSSSVTVEWFEHNETKGKELDIDAILRLNPHLQAVEPAKEKEPVSRVKRPKSTAEAVTVAQTPVSRISSGINRKSYIPGRPTSSHNIRKDADDCVTAPVTVKKDPAAGRKANPRKSNVVKEIEKIQEQREQRRAAASKPQSHAGVDKSHPHWQFLDMIEEYREQLEFSPLRLDDVIEDHQICVCVRKRPLNKKELNRRDVDVATIPTRHDVIIHEPKQKVDLTKYLENQKFRFDYAFDENADNQMVYRYTAQPLVQCIFQGGMATCFAYGQTGSGKTHVFDLLNNKLKLRILEDGKGQVQVVGLKEESVANSEQVLKLLSSGTQVRTSGQTSANQHSSRSHAIFQLILRKNVRNRPLHGKFSLIDLAGNERGADTSSADRQTRMEALGRKGAHLPFRASKLTLVLRDSFIGDNARTCMISTVSPGNLCCEHTLNTLRYADRVKELGTEGPREPSKVFDDSAFTHNSNSLSAHNSDLALLRTANEEEVSDDMLDLHAVIDHMQGLEDEIIEDYKQSSELIDKWKAEDTKLLRTTDRVDYDVESFAQSLSTVLDKRIGYLTALRDISLVLLLYS</sequence>
<dbReference type="Pfam" id="PF00225">
    <property type="entry name" value="Kinesin"/>
    <property type="match status" value="2"/>
</dbReference>
<comment type="subcellular location">
    <subcellularLocation>
        <location evidence="1">Cytoplasm</location>
        <location evidence="1">Cytoskeleton</location>
    </subcellularLocation>
</comment>
<dbReference type="CDD" id="cd01367">
    <property type="entry name" value="KISc_KIF2_like"/>
    <property type="match status" value="1"/>
</dbReference>
<evidence type="ECO:0000256" key="6">
    <source>
        <dbReference type="ARBA" id="ARBA00022776"/>
    </source>
</evidence>
<dbReference type="InterPro" id="IPR054473">
    <property type="entry name" value="KIF2A-like_N"/>
</dbReference>
<dbReference type="GO" id="GO:0051301">
    <property type="term" value="P:cell division"/>
    <property type="evidence" value="ECO:0007669"/>
    <property type="project" value="UniProtKB-KW"/>
</dbReference>
<evidence type="ECO:0000313" key="17">
    <source>
        <dbReference type="Proteomes" id="UP000593567"/>
    </source>
</evidence>
<organism evidence="16 17">
    <name type="scientific">Bugula neritina</name>
    <name type="common">Brown bryozoan</name>
    <name type="synonym">Sertularia neritina</name>
    <dbReference type="NCBI Taxonomy" id="10212"/>
    <lineage>
        <taxon>Eukaryota</taxon>
        <taxon>Metazoa</taxon>
        <taxon>Spiralia</taxon>
        <taxon>Lophotrochozoa</taxon>
        <taxon>Bryozoa</taxon>
        <taxon>Gymnolaemata</taxon>
        <taxon>Cheilostomatida</taxon>
        <taxon>Flustrina</taxon>
        <taxon>Buguloidea</taxon>
        <taxon>Bugulidae</taxon>
        <taxon>Bugula</taxon>
    </lineage>
</organism>
<dbReference type="GO" id="GO:0007018">
    <property type="term" value="P:microtubule-based movement"/>
    <property type="evidence" value="ECO:0007669"/>
    <property type="project" value="InterPro"/>
</dbReference>
<evidence type="ECO:0000256" key="4">
    <source>
        <dbReference type="ARBA" id="ARBA00022701"/>
    </source>
</evidence>
<accession>A0A7J7IXS9</accession>
<dbReference type="GO" id="GO:0008017">
    <property type="term" value="F:microtubule binding"/>
    <property type="evidence" value="ECO:0007669"/>
    <property type="project" value="InterPro"/>
</dbReference>
<evidence type="ECO:0000256" key="5">
    <source>
        <dbReference type="ARBA" id="ARBA00022741"/>
    </source>
</evidence>
<evidence type="ECO:0000259" key="15">
    <source>
        <dbReference type="PROSITE" id="PS50067"/>
    </source>
</evidence>
<name>A0A7J7IXS9_BUGNE</name>
<feature type="compositionally biased region" description="Basic and acidic residues" evidence="14">
    <location>
        <begin position="158"/>
        <end position="167"/>
    </location>
</feature>
<dbReference type="InterPro" id="IPR027640">
    <property type="entry name" value="Kinesin-like_fam"/>
</dbReference>
<dbReference type="GO" id="GO:0007019">
    <property type="term" value="P:microtubule depolymerization"/>
    <property type="evidence" value="ECO:0007669"/>
    <property type="project" value="TreeGrafter"/>
</dbReference>
<comment type="caution">
    <text evidence="16">The sequence shown here is derived from an EMBL/GenBank/DDBJ whole genome shotgun (WGS) entry which is preliminary data.</text>
</comment>
<feature type="domain" description="Kinesin motor" evidence="15">
    <location>
        <begin position="214"/>
        <end position="479"/>
    </location>
</feature>
<keyword evidence="9 12" id="KW-0505">Motor protein</keyword>
<dbReference type="PANTHER" id="PTHR47971">
    <property type="entry name" value="KINESIN-RELATED PROTEIN 6"/>
    <property type="match status" value="1"/>
</dbReference>
<dbReference type="GO" id="GO:0005874">
    <property type="term" value="C:microtubule"/>
    <property type="evidence" value="ECO:0007669"/>
    <property type="project" value="UniProtKB-KW"/>
</dbReference>
<keyword evidence="4 13" id="KW-0493">Microtubule</keyword>
<dbReference type="InterPro" id="IPR019821">
    <property type="entry name" value="Kinesin_motor_CS"/>
</dbReference>
<feature type="region of interest" description="Disordered" evidence="14">
    <location>
        <begin position="71"/>
        <end position="93"/>
    </location>
</feature>
<dbReference type="EMBL" id="VXIV02003285">
    <property type="protein sequence ID" value="KAF6018670.1"/>
    <property type="molecule type" value="Genomic_DNA"/>
</dbReference>
<keyword evidence="2" id="KW-0963">Cytoplasm</keyword>
<dbReference type="GO" id="GO:0005524">
    <property type="term" value="F:ATP binding"/>
    <property type="evidence" value="ECO:0007669"/>
    <property type="project" value="UniProtKB-UniRule"/>
</dbReference>
<feature type="binding site" evidence="12">
    <location>
        <begin position="304"/>
        <end position="311"/>
    </location>
    <ligand>
        <name>ATP</name>
        <dbReference type="ChEBI" id="CHEBI:30616"/>
    </ligand>
</feature>
<evidence type="ECO:0000313" key="16">
    <source>
        <dbReference type="EMBL" id="KAF6018670.1"/>
    </source>
</evidence>
<dbReference type="SUPFAM" id="SSF52540">
    <property type="entry name" value="P-loop containing nucleoside triphosphate hydrolases"/>
    <property type="match status" value="1"/>
</dbReference>
<keyword evidence="7 12" id="KW-0067">ATP-binding</keyword>
<keyword evidence="17" id="KW-1185">Reference proteome</keyword>
<dbReference type="OrthoDB" id="3176171at2759"/>
<dbReference type="InterPro" id="IPR027417">
    <property type="entry name" value="P-loop_NTPase"/>
</dbReference>
<dbReference type="Gene3D" id="3.40.850.10">
    <property type="entry name" value="Kinesin motor domain"/>
    <property type="match status" value="2"/>
</dbReference>
<gene>
    <name evidence="16" type="ORF">EB796_023021</name>
</gene>
<dbReference type="AlphaFoldDB" id="A0A7J7IXS9"/>
<feature type="region of interest" description="Disordered" evidence="14">
    <location>
        <begin position="158"/>
        <end position="182"/>
    </location>
</feature>
<evidence type="ECO:0000256" key="11">
    <source>
        <dbReference type="ARBA" id="ARBA00023306"/>
    </source>
</evidence>
<evidence type="ECO:0000256" key="12">
    <source>
        <dbReference type="PROSITE-ProRule" id="PRU00283"/>
    </source>
</evidence>
<keyword evidence="6" id="KW-0498">Mitosis</keyword>
<evidence type="ECO:0000256" key="7">
    <source>
        <dbReference type="ARBA" id="ARBA00022840"/>
    </source>
</evidence>
<keyword evidence="10" id="KW-0206">Cytoskeleton</keyword>
<evidence type="ECO:0000256" key="9">
    <source>
        <dbReference type="ARBA" id="ARBA00023175"/>
    </source>
</evidence>
<dbReference type="InterPro" id="IPR001752">
    <property type="entry name" value="Kinesin_motor_dom"/>
</dbReference>
<dbReference type="PANTHER" id="PTHR47971:SF8">
    <property type="entry name" value="KINESIN-LIKE PROTEIN"/>
    <property type="match status" value="1"/>
</dbReference>
<keyword evidence="8" id="KW-0175">Coiled coil</keyword>
<proteinExistence type="inferred from homology"/>
<dbReference type="Pfam" id="PF22923">
    <property type="entry name" value="KIF2A-like_1st"/>
    <property type="match status" value="1"/>
</dbReference>
<keyword evidence="11" id="KW-0131">Cell cycle</keyword>
<reference evidence="16" key="1">
    <citation type="submission" date="2020-06" db="EMBL/GenBank/DDBJ databases">
        <title>Draft genome of Bugula neritina, a colonial animal packing powerful symbionts and potential medicines.</title>
        <authorList>
            <person name="Rayko M."/>
        </authorList>
    </citation>
    <scope>NUCLEOTIDE SEQUENCE [LARGE SCALE GENOMIC DNA]</scope>
    <source>
        <strain evidence="16">Kwan_BN1</strain>
    </source>
</reference>
<dbReference type="PROSITE" id="PS00411">
    <property type="entry name" value="KINESIN_MOTOR_1"/>
    <property type="match status" value="1"/>
</dbReference>
<evidence type="ECO:0000256" key="1">
    <source>
        <dbReference type="ARBA" id="ARBA00004245"/>
    </source>
</evidence>
<dbReference type="PRINTS" id="PR00380">
    <property type="entry name" value="KINESINHEAVY"/>
</dbReference>
<comment type="similarity">
    <text evidence="12 13">Belongs to the TRAFAC class myosin-kinesin ATPase superfamily. Kinesin family.</text>
</comment>
<dbReference type="SMART" id="SM00129">
    <property type="entry name" value="KISc"/>
    <property type="match status" value="1"/>
</dbReference>
<dbReference type="Proteomes" id="UP000593567">
    <property type="component" value="Unassembled WGS sequence"/>
</dbReference>
<dbReference type="InterPro" id="IPR036961">
    <property type="entry name" value="Kinesin_motor_dom_sf"/>
</dbReference>
<evidence type="ECO:0000256" key="8">
    <source>
        <dbReference type="ARBA" id="ARBA00023054"/>
    </source>
</evidence>
<keyword evidence="3" id="KW-0132">Cell division</keyword>
<evidence type="ECO:0000256" key="14">
    <source>
        <dbReference type="SAM" id="MobiDB-lite"/>
    </source>
</evidence>
<keyword evidence="5 12" id="KW-0547">Nucleotide-binding</keyword>
<evidence type="ECO:0000256" key="3">
    <source>
        <dbReference type="ARBA" id="ARBA00022618"/>
    </source>
</evidence>
<evidence type="ECO:0000256" key="13">
    <source>
        <dbReference type="RuleBase" id="RU000394"/>
    </source>
</evidence>
<evidence type="ECO:0000256" key="2">
    <source>
        <dbReference type="ARBA" id="ARBA00022490"/>
    </source>
</evidence>
<protein>
    <recommendedName>
        <fullName evidence="13">Kinesin-like protein</fullName>
    </recommendedName>
</protein>
<dbReference type="GO" id="GO:0003777">
    <property type="term" value="F:microtubule motor activity"/>
    <property type="evidence" value="ECO:0007669"/>
    <property type="project" value="InterPro"/>
</dbReference>